<dbReference type="GO" id="GO:0006508">
    <property type="term" value="P:proteolysis"/>
    <property type="evidence" value="ECO:0007669"/>
    <property type="project" value="UniProtKB-KW"/>
</dbReference>
<dbReference type="AlphaFoldDB" id="A0A1L7CSC7"/>
<keyword evidence="2" id="KW-0812">Transmembrane</keyword>
<organism evidence="6 7">
    <name type="scientific">Corynebacterium frankenforstense DSM 45800</name>
    <dbReference type="NCBI Taxonomy" id="1437875"/>
    <lineage>
        <taxon>Bacteria</taxon>
        <taxon>Bacillati</taxon>
        <taxon>Actinomycetota</taxon>
        <taxon>Actinomycetes</taxon>
        <taxon>Mycobacteriales</taxon>
        <taxon>Corynebacteriaceae</taxon>
        <taxon>Corynebacterium</taxon>
    </lineage>
</organism>
<dbReference type="STRING" id="1437875.CFRA_05255"/>
<proteinExistence type="predicted"/>
<feature type="region of interest" description="Disordered" evidence="5">
    <location>
        <begin position="223"/>
        <end position="245"/>
    </location>
</feature>
<evidence type="ECO:0000313" key="6">
    <source>
        <dbReference type="EMBL" id="APT88746.1"/>
    </source>
</evidence>
<evidence type="ECO:0000256" key="4">
    <source>
        <dbReference type="ARBA" id="ARBA00023136"/>
    </source>
</evidence>
<evidence type="ECO:0000256" key="3">
    <source>
        <dbReference type="ARBA" id="ARBA00022989"/>
    </source>
</evidence>
<keyword evidence="7" id="KW-1185">Reference proteome</keyword>
<keyword evidence="6" id="KW-0482">Metalloprotease</keyword>
<evidence type="ECO:0000256" key="5">
    <source>
        <dbReference type="SAM" id="MobiDB-lite"/>
    </source>
</evidence>
<sequence>MAVGGGLGGLVLVGLFLLLGGNPADIGLGGGGADQGQAEQGAQAYDLDHCETGADANEHDDCRVLYTAYSVDEVWDKVLPEQAGITYEKPGVEIFRDSVQTGCGFASAQTGPFYCPADQTLYLDVSFFEQLGQLGGENAPLAQEYIVAHEFGHHIQNLEGTLGLSDYENPGEDSNAVKIELQADCYGGIWAHYADAENGGDLEPISKDQLASAVETAGAVGDDNIQRRSGGEVNPEAFTHGSSQQRQEAFLAGYNSGEMAQCDTLDRGAYQS</sequence>
<keyword evidence="4" id="KW-0472">Membrane</keyword>
<dbReference type="EMBL" id="CP009247">
    <property type="protein sequence ID" value="APT88746.1"/>
    <property type="molecule type" value="Genomic_DNA"/>
</dbReference>
<accession>A0A1L7CSC7</accession>
<evidence type="ECO:0000313" key="7">
    <source>
        <dbReference type="Proteomes" id="UP000185434"/>
    </source>
</evidence>
<evidence type="ECO:0000256" key="2">
    <source>
        <dbReference type="ARBA" id="ARBA00022692"/>
    </source>
</evidence>
<dbReference type="GO" id="GO:0016020">
    <property type="term" value="C:membrane"/>
    <property type="evidence" value="ECO:0007669"/>
    <property type="project" value="UniProtKB-SubCell"/>
</dbReference>
<name>A0A1L7CSC7_9CORY</name>
<gene>
    <name evidence="6" type="ORF">CFRA_05255</name>
</gene>
<dbReference type="InterPro" id="IPR007343">
    <property type="entry name" value="Uncharacterised_pept_Zn_put"/>
</dbReference>
<keyword evidence="6" id="KW-0378">Hydrolase</keyword>
<dbReference type="Proteomes" id="UP000185434">
    <property type="component" value="Chromosome"/>
</dbReference>
<dbReference type="Pfam" id="PF04228">
    <property type="entry name" value="Zn_peptidase"/>
    <property type="match status" value="1"/>
</dbReference>
<dbReference type="KEGG" id="cfk:CFRA_05255"/>
<dbReference type="PANTHER" id="PTHR30168:SF0">
    <property type="entry name" value="INNER MEMBRANE PROTEIN"/>
    <property type="match status" value="1"/>
</dbReference>
<evidence type="ECO:0000256" key="1">
    <source>
        <dbReference type="ARBA" id="ARBA00004167"/>
    </source>
</evidence>
<dbReference type="SUPFAM" id="SSF55486">
    <property type="entry name" value="Metalloproteases ('zincins'), catalytic domain"/>
    <property type="match status" value="1"/>
</dbReference>
<comment type="subcellular location">
    <subcellularLocation>
        <location evidence="1">Membrane</location>
        <topology evidence="1">Single-pass membrane protein</topology>
    </subcellularLocation>
</comment>
<protein>
    <submittedName>
        <fullName evidence="6">Metalloprotease</fullName>
    </submittedName>
</protein>
<keyword evidence="3" id="KW-1133">Transmembrane helix</keyword>
<dbReference type="GO" id="GO:0008237">
    <property type="term" value="F:metallopeptidase activity"/>
    <property type="evidence" value="ECO:0007669"/>
    <property type="project" value="UniProtKB-KW"/>
</dbReference>
<reference evidence="6 7" key="1">
    <citation type="submission" date="2014-08" db="EMBL/GenBank/DDBJ databases">
        <title>Complete genome sequence of Corynebacterium frankenforstense ST18(T) (=DSM 45800(T)), isolated from raw cow milk.</title>
        <authorList>
            <person name="Ruckert C."/>
            <person name="Albersmeier A."/>
            <person name="Winkler A."/>
            <person name="Lipski A."/>
            <person name="Kalinowski J."/>
        </authorList>
    </citation>
    <scope>NUCLEOTIDE SEQUENCE [LARGE SCALE GENOMIC DNA]</scope>
    <source>
        <strain evidence="6 7">ST18</strain>
    </source>
</reference>
<keyword evidence="6" id="KW-0645">Protease</keyword>
<dbReference type="PANTHER" id="PTHR30168">
    <property type="entry name" value="PUTATIVE MEMBRANE PROTEIN YPFJ"/>
    <property type="match status" value="1"/>
</dbReference>